<protein>
    <submittedName>
        <fullName evidence="1">Uncharacterized protein</fullName>
    </submittedName>
</protein>
<dbReference type="EMBL" id="VSRR010051299">
    <property type="protein sequence ID" value="MPC79498.1"/>
    <property type="molecule type" value="Genomic_DNA"/>
</dbReference>
<dbReference type="Proteomes" id="UP000324222">
    <property type="component" value="Unassembled WGS sequence"/>
</dbReference>
<proteinExistence type="predicted"/>
<reference evidence="1 2" key="1">
    <citation type="submission" date="2019-05" db="EMBL/GenBank/DDBJ databases">
        <title>Another draft genome of Portunus trituberculatus and its Hox gene families provides insights of decapod evolution.</title>
        <authorList>
            <person name="Jeong J.-H."/>
            <person name="Song I."/>
            <person name="Kim S."/>
            <person name="Choi T."/>
            <person name="Kim D."/>
            <person name="Ryu S."/>
            <person name="Kim W."/>
        </authorList>
    </citation>
    <scope>NUCLEOTIDE SEQUENCE [LARGE SCALE GENOMIC DNA]</scope>
    <source>
        <tissue evidence="1">Muscle</tissue>
    </source>
</reference>
<comment type="caution">
    <text evidence="1">The sequence shown here is derived from an EMBL/GenBank/DDBJ whole genome shotgun (WGS) entry which is preliminary data.</text>
</comment>
<accession>A0A5B7IF89</accession>
<dbReference type="AlphaFoldDB" id="A0A5B7IF89"/>
<sequence>MWWDLNLLVDVYPIPRSPLIHYATASSTCVADKSTSSTQSSMSTHLQPGEPRAQCHMTKCPQVQHCRVVITLLEPCMAWCHTADPSSSPKRENLYGTHHGYADTPRRDGTACI</sequence>
<evidence type="ECO:0000313" key="1">
    <source>
        <dbReference type="EMBL" id="MPC79498.1"/>
    </source>
</evidence>
<gene>
    <name evidence="1" type="ORF">E2C01_074028</name>
</gene>
<name>A0A5B7IF89_PORTR</name>
<keyword evidence="2" id="KW-1185">Reference proteome</keyword>
<organism evidence="1 2">
    <name type="scientific">Portunus trituberculatus</name>
    <name type="common">Swimming crab</name>
    <name type="synonym">Neptunus trituberculatus</name>
    <dbReference type="NCBI Taxonomy" id="210409"/>
    <lineage>
        <taxon>Eukaryota</taxon>
        <taxon>Metazoa</taxon>
        <taxon>Ecdysozoa</taxon>
        <taxon>Arthropoda</taxon>
        <taxon>Crustacea</taxon>
        <taxon>Multicrustacea</taxon>
        <taxon>Malacostraca</taxon>
        <taxon>Eumalacostraca</taxon>
        <taxon>Eucarida</taxon>
        <taxon>Decapoda</taxon>
        <taxon>Pleocyemata</taxon>
        <taxon>Brachyura</taxon>
        <taxon>Eubrachyura</taxon>
        <taxon>Portunoidea</taxon>
        <taxon>Portunidae</taxon>
        <taxon>Portuninae</taxon>
        <taxon>Portunus</taxon>
    </lineage>
</organism>
<evidence type="ECO:0000313" key="2">
    <source>
        <dbReference type="Proteomes" id="UP000324222"/>
    </source>
</evidence>